<accession>A0AA36HQ17</accession>
<dbReference type="EMBL" id="CAUJNA010000152">
    <property type="protein sequence ID" value="CAJ1372685.1"/>
    <property type="molecule type" value="Genomic_DNA"/>
</dbReference>
<name>A0AA36HQ17_9DINO</name>
<reference evidence="3" key="1">
    <citation type="submission" date="2023-08" db="EMBL/GenBank/DDBJ databases">
        <authorList>
            <person name="Chen Y."/>
            <person name="Shah S."/>
            <person name="Dougan E. K."/>
            <person name="Thang M."/>
            <person name="Chan C."/>
        </authorList>
    </citation>
    <scope>NUCLEOTIDE SEQUENCE</scope>
</reference>
<comment type="caution">
    <text evidence="3">The sequence shown here is derived from an EMBL/GenBank/DDBJ whole genome shotgun (WGS) entry which is preliminary data.</text>
</comment>
<feature type="signal peptide" evidence="2">
    <location>
        <begin position="1"/>
        <end position="24"/>
    </location>
</feature>
<keyword evidence="1" id="KW-0472">Membrane</keyword>
<gene>
    <name evidence="3" type="ORF">EVOR1521_LOCUS2709</name>
</gene>
<keyword evidence="2" id="KW-0732">Signal</keyword>
<evidence type="ECO:0000313" key="4">
    <source>
        <dbReference type="Proteomes" id="UP001178507"/>
    </source>
</evidence>
<proteinExistence type="predicted"/>
<protein>
    <submittedName>
        <fullName evidence="3">Uncharacterized protein</fullName>
    </submittedName>
</protein>
<keyword evidence="1" id="KW-0812">Transmembrane</keyword>
<evidence type="ECO:0000256" key="1">
    <source>
        <dbReference type="SAM" id="Phobius"/>
    </source>
</evidence>
<sequence length="364" mass="40250">ERLARRRDLALVVLVLAGLWAAACDRAPREASLHELVHRRYRNTTLERSGGVFGLFGMADSSFNGSVAKVSFVNHSAFAYGSVTLKVTYPDKKSVTKSYEHRYLGLFSTWLPLPYLPQPGRKAGYYGMGACMLGRCLCLPKKPFASLRALLRSDPNGSLKSECWRFEGGKSAALNAMVLPNAAVFLLWQFPKYWSALSGHSTLSIANLARGRLWVLLAAPLSHRSWGQIFHLGVLLANTVDSFDSAKVSFWTFALLYWGGVWCAFLARALWHWIMGDVSAKFLQEAGCSGGLGAQLVFLAQIRPLAKYQFSLYFMPMPIELSAWQSAAANMALDCVAGDLRAKLLRHGAALGWGLLVAYCYQKH</sequence>
<feature type="chain" id="PRO_5041285983" evidence="2">
    <location>
        <begin position="25"/>
        <end position="364"/>
    </location>
</feature>
<keyword evidence="1" id="KW-1133">Transmembrane helix</keyword>
<evidence type="ECO:0000256" key="2">
    <source>
        <dbReference type="SAM" id="SignalP"/>
    </source>
</evidence>
<keyword evidence="4" id="KW-1185">Reference proteome</keyword>
<feature type="transmembrane region" description="Helical" evidence="1">
    <location>
        <begin position="250"/>
        <end position="271"/>
    </location>
</feature>
<dbReference type="Proteomes" id="UP001178507">
    <property type="component" value="Unassembled WGS sequence"/>
</dbReference>
<dbReference type="AlphaFoldDB" id="A0AA36HQ17"/>
<feature type="non-terminal residue" evidence="3">
    <location>
        <position position="1"/>
    </location>
</feature>
<organism evidence="3 4">
    <name type="scientific">Effrenium voratum</name>
    <dbReference type="NCBI Taxonomy" id="2562239"/>
    <lineage>
        <taxon>Eukaryota</taxon>
        <taxon>Sar</taxon>
        <taxon>Alveolata</taxon>
        <taxon>Dinophyceae</taxon>
        <taxon>Suessiales</taxon>
        <taxon>Symbiodiniaceae</taxon>
        <taxon>Effrenium</taxon>
    </lineage>
</organism>
<evidence type="ECO:0000313" key="3">
    <source>
        <dbReference type="EMBL" id="CAJ1372685.1"/>
    </source>
</evidence>